<dbReference type="Proteomes" id="UP000254618">
    <property type="component" value="Unassembled WGS sequence"/>
</dbReference>
<feature type="region of interest" description="Disordered" evidence="1">
    <location>
        <begin position="1009"/>
        <end position="1037"/>
    </location>
</feature>
<proteinExistence type="predicted"/>
<organism evidence="7 9">
    <name type="scientific">Moraxella equi</name>
    <dbReference type="NCBI Taxonomy" id="60442"/>
    <lineage>
        <taxon>Bacteria</taxon>
        <taxon>Pseudomonadati</taxon>
        <taxon>Pseudomonadota</taxon>
        <taxon>Gammaproteobacteria</taxon>
        <taxon>Moraxellales</taxon>
        <taxon>Moraxellaceae</taxon>
        <taxon>Moraxella</taxon>
    </lineage>
</organism>
<evidence type="ECO:0000259" key="3">
    <source>
        <dbReference type="Pfam" id="PF18796"/>
    </source>
</evidence>
<dbReference type="InterPro" id="IPR041047">
    <property type="entry name" value="LPD1"/>
</dbReference>
<sequence length="1420" mass="160150">MTDKEKKLEDFGEHIAGAKKETYFRAIDPASEEAKTLPLSKLWTDKDIKAIEDVQISAIAHTLKDSMPAKPRQTHKLNRWLSELLVRQMMVVDLIAKNDPAYTQSILSAVMNMKNGDKAYLLPHLNRNDWKRIGEVSFYQRTNAGNAISLRVEIDGKKHYFDPKTPVLGLKGLDAKALIDEFTGDIQTLLQEQTRDKKPTDLTASSFDIYTRTKDDTAFICAKTDRQRTPLIEFETLAEAREYKKDPENIAELSRRWTAHREHNSITKTDMRNAVNEERTGQSYRDHNITTDEFEKTFGVRGGQFGNWVNNEERQQMLNATYDGFMDLSKALNIKPKAIGLNGTLAIAFGARGSGWASAHYERGEQVINLTKTRGAGSLAHEWWHALDHYMKNGDDLLTRHLNTNSTARHQELIAPVRELVKDIHKSELYGRSQTADAYRSQPYFATDVEMTARAFEGHIQHTLSKMGIKNDFLVNIRAEKDWQKNLDAYPYPKAEELELLGKAYNAVFDTLKEVDKEFAPVHYEPEQIIHADTLAVTEAEKTKENQPFALDAYLQNNGFTQDIHGIWQKEVSGYDEKLMIFGYPNSSLDIRLGDNRSTLIAKMDENISLEEVHKTFTESWYSDLVEWRLDNEKTQEHAKQSLNTADEPQAQTVGKTTPIQQPQELPSAVNKILINNYLENNGFEKGINVGSYRKQIDDNNLLVVGVANDVSIQSVANNQVKGQETVLSSLTQNLSEDDIKQAFSQSKLWQAHLGQSVQPTIQAEQPTQPTPVAQQQQATAYTPNISQYDTKLNTPYAEKNQAKALGAKWDNANKTWYAPAGIDLNKFEKWLPKEKEQSKQSSDKLANGPAQAPQGRTNAIPQAQRLYLYTRPSDNEKMQELKAQGIIKFDSPNKLWYAHKDNAEAVKEWTTRPNVPTPEQALTDHLRSMGIKVDAGHPIFDERPHRLSNDGSTDKNVMYHAYANQGGVPYARITNFSRNGVSEWTYPAEYLSDLRTIEAVDRAMGQSYTNRSTPTANAPQTAPQNQNLPQERQEPPKDEAKIALENLMAERAKMLMSFAPIADNNQNYLDKKQVTANGVAHIVPSSDKIPEHLQSEIAIGNTPKQYFWLLANNPENKLVLQRGNLVIPQYNAQGEMRAFETIAYNGRKYALKDAEKKSMMTVLGSLENGKPIVIAEGYATGATLHEHTKRDVVVAFGKNGLMDIAKELRDNYPDSKIYIGADNDHNKEQNYGLQNALAVQGAVKNVYVLIPQFEAGDTGKDWNDVLVDKGVGELKRQLTEQLLAINPDARKTKQETRAEPLQAPIQAPQDPLSLEVIKQNYPAMSDSNLQAIQAWKVEIDKRYASEPYRQETSINRLIAKLPDLAQGEQLPFPKSQAMQEHKPPEPTVTAEATQPQTNQPTTPQTQDQHSINGGGGRKW</sequence>
<evidence type="ECO:0000313" key="6">
    <source>
        <dbReference type="EMBL" id="OPH37657.1"/>
    </source>
</evidence>
<dbReference type="GO" id="GO:0016779">
    <property type="term" value="F:nucleotidyltransferase activity"/>
    <property type="evidence" value="ECO:0007669"/>
    <property type="project" value="UniProtKB-KW"/>
</dbReference>
<keyword evidence="7" id="KW-0548">Nucleotidyltransferase</keyword>
<dbReference type="EC" id="2.7.7.-" evidence="7"/>
<dbReference type="RefSeq" id="WP_079325923.1">
    <property type="nucleotide sequence ID" value="NZ_MXAP01000076.1"/>
</dbReference>
<evidence type="ECO:0000259" key="4">
    <source>
        <dbReference type="Pfam" id="PF18799"/>
    </source>
</evidence>
<dbReference type="Proteomes" id="UP000190777">
    <property type="component" value="Unassembled WGS sequence"/>
</dbReference>
<evidence type="ECO:0000259" key="2">
    <source>
        <dbReference type="Pfam" id="PF13362"/>
    </source>
</evidence>
<dbReference type="InterPro" id="IPR034154">
    <property type="entry name" value="TOPRIM_DnaG/twinkle"/>
</dbReference>
<dbReference type="InterPro" id="IPR040651">
    <property type="entry name" value="LPD5"/>
</dbReference>
<feature type="region of interest" description="Disordered" evidence="1">
    <location>
        <begin position="834"/>
        <end position="863"/>
    </location>
</feature>
<feature type="domain" description="Toprim" evidence="2">
    <location>
        <begin position="1173"/>
        <end position="1271"/>
    </location>
</feature>
<dbReference type="Pfam" id="PF18796">
    <property type="entry name" value="LPD1"/>
    <property type="match status" value="1"/>
</dbReference>
<accession>A0A378URB3</accession>
<feature type="compositionally biased region" description="Polar residues" evidence="1">
    <location>
        <begin position="1009"/>
        <end position="1031"/>
    </location>
</feature>
<name>A0A378URB3_9GAMM</name>
<dbReference type="Pfam" id="PF13362">
    <property type="entry name" value="Toprim_3"/>
    <property type="match status" value="1"/>
</dbReference>
<keyword evidence="7" id="KW-0808">Transferase</keyword>
<feature type="domain" description="DUF5710" evidence="5">
    <location>
        <begin position="792"/>
        <end position="833"/>
    </location>
</feature>
<keyword evidence="8" id="KW-1185">Reference proteome</keyword>
<gene>
    <name evidence="7" type="primary">traC_2</name>
    <name evidence="6" type="ORF">B5J93_08015</name>
    <name evidence="7" type="ORF">NCTC11012_03030</name>
</gene>
<protein>
    <submittedName>
        <fullName evidence="7">DNA primase TraC</fullName>
        <ecNumber evidence="7">2.7.7.-</ecNumber>
    </submittedName>
</protein>
<dbReference type="Pfam" id="PF18974">
    <property type="entry name" value="DUF5710"/>
    <property type="match status" value="1"/>
</dbReference>
<feature type="domain" description="Large polyvalent protein-associated" evidence="4">
    <location>
        <begin position="178"/>
        <end position="296"/>
    </location>
</feature>
<dbReference type="CDD" id="cd01029">
    <property type="entry name" value="TOPRIM_primases"/>
    <property type="match status" value="1"/>
</dbReference>
<evidence type="ECO:0000313" key="7">
    <source>
        <dbReference type="EMBL" id="STZ82918.1"/>
    </source>
</evidence>
<feature type="region of interest" description="Disordered" evidence="1">
    <location>
        <begin position="1370"/>
        <end position="1420"/>
    </location>
</feature>
<reference evidence="6 8" key="1">
    <citation type="submission" date="2017-03" db="EMBL/GenBank/DDBJ databases">
        <title>Draft genome sequence of Moraxella equi CCUG 4950T type strain.</title>
        <authorList>
            <person name="Salva-Serra F."/>
            <person name="Engstrom-Jakobsson H."/>
            <person name="Thorell K."/>
            <person name="Jaen-Luchoro D."/>
            <person name="Gonzales-Siles L."/>
            <person name="Karlsson R."/>
            <person name="Yazdan S."/>
            <person name="Boulund F."/>
            <person name="Johnning A."/>
            <person name="Engstrand L."/>
            <person name="Kristiansson E."/>
            <person name="Moore E."/>
        </authorList>
    </citation>
    <scope>NUCLEOTIDE SEQUENCE [LARGE SCALE GENOMIC DNA]</scope>
    <source>
        <strain evidence="6 8">CCUG 4950</strain>
    </source>
</reference>
<reference evidence="7 9" key="2">
    <citation type="submission" date="2018-06" db="EMBL/GenBank/DDBJ databases">
        <authorList>
            <consortium name="Pathogen Informatics"/>
            <person name="Doyle S."/>
        </authorList>
    </citation>
    <scope>NUCLEOTIDE SEQUENCE [LARGE SCALE GENOMIC DNA]</scope>
    <source>
        <strain evidence="7 9">NCTC11012</strain>
    </source>
</reference>
<dbReference type="Pfam" id="PF18799">
    <property type="entry name" value="LPD5"/>
    <property type="match status" value="1"/>
</dbReference>
<evidence type="ECO:0000256" key="1">
    <source>
        <dbReference type="SAM" id="MobiDB-lite"/>
    </source>
</evidence>
<dbReference type="EMBL" id="MXAP01000076">
    <property type="protein sequence ID" value="OPH37657.1"/>
    <property type="molecule type" value="Genomic_DNA"/>
</dbReference>
<dbReference type="InterPro" id="IPR043764">
    <property type="entry name" value="DUF5710"/>
</dbReference>
<feature type="domain" description="Large polyvalent protein-associated" evidence="3">
    <location>
        <begin position="437"/>
        <end position="514"/>
    </location>
</feature>
<dbReference type="EMBL" id="UGQF01000002">
    <property type="protein sequence ID" value="STZ82918.1"/>
    <property type="molecule type" value="Genomic_DNA"/>
</dbReference>
<dbReference type="Gene3D" id="3.40.1360.10">
    <property type="match status" value="1"/>
</dbReference>
<evidence type="ECO:0000313" key="9">
    <source>
        <dbReference type="Proteomes" id="UP000254618"/>
    </source>
</evidence>
<dbReference type="InterPro" id="IPR006171">
    <property type="entry name" value="TOPRIM_dom"/>
</dbReference>
<evidence type="ECO:0000259" key="5">
    <source>
        <dbReference type="Pfam" id="PF18974"/>
    </source>
</evidence>
<evidence type="ECO:0000313" key="8">
    <source>
        <dbReference type="Proteomes" id="UP000190777"/>
    </source>
</evidence>
<feature type="compositionally biased region" description="Low complexity" evidence="1">
    <location>
        <begin position="1394"/>
        <end position="1407"/>
    </location>
</feature>
<feature type="compositionally biased region" description="Basic and acidic residues" evidence="1">
    <location>
        <begin position="834"/>
        <end position="843"/>
    </location>
</feature>